<dbReference type="InterPro" id="IPR024079">
    <property type="entry name" value="MetalloPept_cat_dom_sf"/>
</dbReference>
<keyword evidence="3" id="KW-0862">Zinc</keyword>
<dbReference type="InterPro" id="IPR027417">
    <property type="entry name" value="P-loop_NTPase"/>
</dbReference>
<dbReference type="Pfam" id="PF13469">
    <property type="entry name" value="Sulfotransfer_3"/>
    <property type="match status" value="1"/>
</dbReference>
<dbReference type="Gene3D" id="3.40.50.300">
    <property type="entry name" value="P-loop containing nucleotide triphosphate hydrolases"/>
    <property type="match status" value="1"/>
</dbReference>
<comment type="caution">
    <text evidence="3">Lacks conserved residue(s) required for the propagation of feature annotation.</text>
</comment>
<keyword evidence="4" id="KW-1133">Transmembrane helix</keyword>
<evidence type="ECO:0000256" key="3">
    <source>
        <dbReference type="PROSITE-ProRule" id="PRU00276"/>
    </source>
</evidence>
<dbReference type="GO" id="GO:0004222">
    <property type="term" value="F:metalloendopeptidase activity"/>
    <property type="evidence" value="ECO:0007669"/>
    <property type="project" value="InterPro"/>
</dbReference>
<dbReference type="PANTHER" id="PTHR11905">
    <property type="entry name" value="ADAM A DISINTEGRIN AND METALLOPROTEASE DOMAIN"/>
    <property type="match status" value="1"/>
</dbReference>
<dbReference type="EMBL" id="FN654277">
    <property type="protein sequence ID" value="CBY30484.1"/>
    <property type="molecule type" value="Genomic_DNA"/>
</dbReference>
<keyword evidence="2" id="KW-1015">Disulfide bond</keyword>
<feature type="active site" evidence="3">
    <location>
        <position position="138"/>
    </location>
</feature>
<accession>E4Y486</accession>
<protein>
    <recommendedName>
        <fullName evidence="8">EGF-like domain-containing protein</fullName>
    </recommendedName>
</protein>
<evidence type="ECO:0000259" key="5">
    <source>
        <dbReference type="PROSITE" id="PS50214"/>
    </source>
</evidence>
<keyword evidence="3" id="KW-0479">Metal-binding</keyword>
<keyword evidence="4" id="KW-0812">Transmembrane</keyword>
<reference evidence="7" key="1">
    <citation type="journal article" date="2010" name="Science">
        <title>Plasticity of animal genome architecture unmasked by rapid evolution of a pelagic tunicate.</title>
        <authorList>
            <person name="Denoeud F."/>
            <person name="Henriet S."/>
            <person name="Mungpakdee S."/>
            <person name="Aury J.M."/>
            <person name="Da Silva C."/>
            <person name="Brinkmann H."/>
            <person name="Mikhaleva J."/>
            <person name="Olsen L.C."/>
            <person name="Jubin C."/>
            <person name="Canestro C."/>
            <person name="Bouquet J.M."/>
            <person name="Danks G."/>
            <person name="Poulain J."/>
            <person name="Campsteijn C."/>
            <person name="Adamski M."/>
            <person name="Cross I."/>
            <person name="Yadetie F."/>
            <person name="Muffato M."/>
            <person name="Louis A."/>
            <person name="Butcher S."/>
            <person name="Tsagkogeorga G."/>
            <person name="Konrad A."/>
            <person name="Singh S."/>
            <person name="Jensen M.F."/>
            <person name="Cong E.H."/>
            <person name="Eikeseth-Otteraa H."/>
            <person name="Noel B."/>
            <person name="Anthouard V."/>
            <person name="Porcel B.M."/>
            <person name="Kachouri-Lafond R."/>
            <person name="Nishino A."/>
            <person name="Ugolini M."/>
            <person name="Chourrout P."/>
            <person name="Nishida H."/>
            <person name="Aasland R."/>
            <person name="Huzurbazar S."/>
            <person name="Westhof E."/>
            <person name="Delsuc F."/>
            <person name="Lehrach H."/>
            <person name="Reinhardt R."/>
            <person name="Weissenbach J."/>
            <person name="Roy S.W."/>
            <person name="Artiguenave F."/>
            <person name="Postlethwait J.H."/>
            <person name="Manak J.R."/>
            <person name="Thompson E.M."/>
            <person name="Jaillon O."/>
            <person name="Du Pasquier L."/>
            <person name="Boudinot P."/>
            <person name="Liberles D.A."/>
            <person name="Volff J.N."/>
            <person name="Philippe H."/>
            <person name="Lenhard B."/>
            <person name="Roest Crollius H."/>
            <person name="Wincker P."/>
            <person name="Chourrout D."/>
        </authorList>
    </citation>
    <scope>NUCLEOTIDE SEQUENCE [LARGE SCALE GENOMIC DNA]</scope>
</reference>
<feature type="domain" description="Disintegrin" evidence="5">
    <location>
        <begin position="206"/>
        <end position="289"/>
    </location>
</feature>
<dbReference type="GO" id="GO:0046872">
    <property type="term" value="F:metal ion binding"/>
    <property type="evidence" value="ECO:0007669"/>
    <property type="project" value="UniProtKB-KW"/>
</dbReference>
<evidence type="ECO:0000256" key="1">
    <source>
        <dbReference type="ARBA" id="ARBA00022508"/>
    </source>
</evidence>
<dbReference type="Proteomes" id="UP000011014">
    <property type="component" value="Unassembled WGS sequence"/>
</dbReference>
<keyword evidence="4" id="KW-0472">Membrane</keyword>
<dbReference type="SMART" id="SM00050">
    <property type="entry name" value="DISIN"/>
    <property type="match status" value="1"/>
</dbReference>
<feature type="transmembrane region" description="Helical" evidence="4">
    <location>
        <begin position="387"/>
        <end position="410"/>
    </location>
</feature>
<dbReference type="InterPro" id="IPR001590">
    <property type="entry name" value="Peptidase_M12B"/>
</dbReference>
<dbReference type="SUPFAM" id="SSF57552">
    <property type="entry name" value="Blood coagulation inhibitor (disintegrin)"/>
    <property type="match status" value="1"/>
</dbReference>
<keyword evidence="1" id="KW-1217">Cell adhesion impairing toxin</keyword>
<feature type="binding site" evidence="3">
    <location>
        <position position="141"/>
    </location>
    <ligand>
        <name>Zn(2+)</name>
        <dbReference type="ChEBI" id="CHEBI:29105"/>
        <note>catalytic</note>
    </ligand>
</feature>
<dbReference type="PANTHER" id="PTHR11905:SF159">
    <property type="entry name" value="ADAM METALLOPROTEASE"/>
    <property type="match status" value="1"/>
</dbReference>
<keyword evidence="1" id="KW-0800">Toxin</keyword>
<evidence type="ECO:0000256" key="4">
    <source>
        <dbReference type="SAM" id="Phobius"/>
    </source>
</evidence>
<dbReference type="Pfam" id="PF01421">
    <property type="entry name" value="Reprolysin"/>
    <property type="match status" value="1"/>
</dbReference>
<dbReference type="InterPro" id="IPR001762">
    <property type="entry name" value="Disintegrin_dom"/>
</dbReference>
<evidence type="ECO:0000313" key="7">
    <source>
        <dbReference type="EMBL" id="CBY30484.1"/>
    </source>
</evidence>
<feature type="disulfide bond" evidence="2">
    <location>
        <begin position="261"/>
        <end position="281"/>
    </location>
</feature>
<dbReference type="SUPFAM" id="SSF55486">
    <property type="entry name" value="Metalloproteases ('zincins'), catalytic domain"/>
    <property type="match status" value="1"/>
</dbReference>
<gene>
    <name evidence="7" type="ORF">GSOID_T00018354001</name>
</gene>
<dbReference type="PROSITE" id="PS50214">
    <property type="entry name" value="DISINTEGRIN_2"/>
    <property type="match status" value="1"/>
</dbReference>
<organism evidence="7">
    <name type="scientific">Oikopleura dioica</name>
    <name type="common">Tunicate</name>
    <dbReference type="NCBI Taxonomy" id="34765"/>
    <lineage>
        <taxon>Eukaryota</taxon>
        <taxon>Metazoa</taxon>
        <taxon>Chordata</taxon>
        <taxon>Tunicata</taxon>
        <taxon>Appendicularia</taxon>
        <taxon>Copelata</taxon>
        <taxon>Oikopleuridae</taxon>
        <taxon>Oikopleura</taxon>
    </lineage>
</organism>
<evidence type="ECO:0000259" key="6">
    <source>
        <dbReference type="PROSITE" id="PS50215"/>
    </source>
</evidence>
<dbReference type="PROSITE" id="PS50215">
    <property type="entry name" value="ADAM_MEPRO"/>
    <property type="match status" value="1"/>
</dbReference>
<feature type="domain" description="Peptidase M12B" evidence="6">
    <location>
        <begin position="1"/>
        <end position="168"/>
    </location>
</feature>
<dbReference type="SUPFAM" id="SSF52540">
    <property type="entry name" value="P-loop containing nucleoside triphosphate hydrolases"/>
    <property type="match status" value="1"/>
</dbReference>
<dbReference type="Gene3D" id="3.40.390.10">
    <property type="entry name" value="Collagenase (Catalytic Domain)"/>
    <property type="match status" value="1"/>
</dbReference>
<evidence type="ECO:0000256" key="2">
    <source>
        <dbReference type="PROSITE-ProRule" id="PRU00068"/>
    </source>
</evidence>
<dbReference type="AlphaFoldDB" id="E4Y486"/>
<proteinExistence type="predicted"/>
<sequence>MKKRKISSIAEGRKYMAKIFNTVIKNELQERFAELNLKFHIMDIKFLPKEEAHRILTKGSHDESLEEFNRFQQNELYDNAAQKYDAIVGFIHTKYFDQSVVGYAYTGTVGNILDRKSMSGIVDSSRPFLSVAVTATHEIGHILGMSHEDNYNTAGTCNDPAGCIMSASHAQGRSDYEWSQYAKNYARDKLYRVDSLYDPPRKVYGEPVCGNGVVEDGEECDCGEPICPCCDSCRKPPSAECTGGDCCDLETCELKKSSAICKESRNACEPDIYCSGEDSFCAASVFYRNGFQCGKNKICYEGECKKDRAMEDYDGLIPDGYEEEMCDMSCGERLLCVFDGYLPTCIAPLPEDLCSSRGDPLTDNKCDCECGFTGENCKEKVFCKSKFIFWLCFSSGMLLLLIGVGTFIYFKFIKNDIEESITHQSQSSRTENTIQYNAGRPQRAAPSPPISKLQERYTAPPVFSPPQVYNDTLPPKMTFTPSQKPAPIIAKKVKKTKKNQNTFQDSGNKRLLPLFLALFAIFFFDRINENCRIEVYESDTQMVFIGGIKGSGTEYIRDLLDTSSDINCQRSTIGSPALLWMVFNELRRDKEKNRLSLAGISEELIFKAAKEGILEIIFGTKQQKIPCLEEPMILNQMPFLAENFKKAKFINIKRNAFQVANSLINDKESIYQTDANPPVLKLSRFQDGLVYWNESVTIVDEYCKKYHKRCISVEFEDFFQHSNIIARKIGKFLKIDLDRNWKPDPFKIFPQKNKAGSTKIKKIMKKFGEEAIKRTFFLLSNLGWKDNLKYEENLDSFERPKDSFITEKEQKIIDDLVKNVNFDRYENVLKLTEYEKLIRFYRNL</sequence>
<dbReference type="InterPro" id="IPR036436">
    <property type="entry name" value="Disintegrin_dom_sf"/>
</dbReference>
<feature type="binding site" evidence="3">
    <location>
        <position position="137"/>
    </location>
    <ligand>
        <name>Zn(2+)</name>
        <dbReference type="ChEBI" id="CHEBI:29105"/>
        <note>catalytic</note>
    </ligand>
</feature>
<dbReference type="Gene3D" id="4.10.70.10">
    <property type="entry name" value="Disintegrin domain"/>
    <property type="match status" value="1"/>
</dbReference>
<name>E4Y486_OIKDI</name>
<evidence type="ECO:0008006" key="8">
    <source>
        <dbReference type="Google" id="ProtNLM"/>
    </source>
</evidence>
<dbReference type="GO" id="GO:0006509">
    <property type="term" value="P:membrane protein ectodomain proteolysis"/>
    <property type="evidence" value="ECO:0007669"/>
    <property type="project" value="TreeGrafter"/>
</dbReference>
<feature type="binding site" evidence="3">
    <location>
        <position position="147"/>
    </location>
    <ligand>
        <name>Zn(2+)</name>
        <dbReference type="ChEBI" id="CHEBI:29105"/>
        <note>catalytic</note>
    </ligand>
</feature>